<proteinExistence type="inferred from homology"/>
<dbReference type="SUPFAM" id="SSF52402">
    <property type="entry name" value="Adenine nucleotide alpha hydrolases-like"/>
    <property type="match status" value="1"/>
</dbReference>
<feature type="domain" description="UspA" evidence="2">
    <location>
        <begin position="11"/>
        <end position="147"/>
    </location>
</feature>
<dbReference type="PANTHER" id="PTHR46268:SF6">
    <property type="entry name" value="UNIVERSAL STRESS PROTEIN UP12"/>
    <property type="match status" value="1"/>
</dbReference>
<dbReference type="RefSeq" id="WP_109663213.1">
    <property type="nucleotide sequence ID" value="NZ_QGEG01000002.1"/>
</dbReference>
<name>A0A316L1S8_9FLAO</name>
<evidence type="ECO:0000256" key="1">
    <source>
        <dbReference type="ARBA" id="ARBA00008791"/>
    </source>
</evidence>
<dbReference type="Gene3D" id="3.40.50.12370">
    <property type="match status" value="1"/>
</dbReference>
<comment type="caution">
    <text evidence="3">The sequence shown here is derived from an EMBL/GenBank/DDBJ whole genome shotgun (WGS) entry which is preliminary data.</text>
</comment>
<dbReference type="Pfam" id="PF00582">
    <property type="entry name" value="Usp"/>
    <property type="match status" value="1"/>
</dbReference>
<sequence>MSTKKDSGKYKLLVLIDLSQASEIALINAIQLAKVIDGRVEVLYVKAPADVVKHENALSAMRTIHQDSRSTKAQLQEFIEGISAKEEYPITSRIAYGNIKSSIKEHLSDSQPDIVVLGKRKSKLTNFLGKGITEFVLSECNVNVLIVGEDHKLHSFKDLSLGIYGNKVEESNLGVINDLNKQTTKPLKLFSVRGPQDEAIEEESSTKETVSYVFSEGANALDGLASYVLKTNTQLFCITKKQTKGLSFQPDSARQIAKKLDIPVLIMQ</sequence>
<dbReference type="CDD" id="cd00293">
    <property type="entry name" value="USP-like"/>
    <property type="match status" value="1"/>
</dbReference>
<keyword evidence="4" id="KW-1185">Reference proteome</keyword>
<dbReference type="OrthoDB" id="1198867at2"/>
<dbReference type="Proteomes" id="UP000245762">
    <property type="component" value="Unassembled WGS sequence"/>
</dbReference>
<dbReference type="InterPro" id="IPR006016">
    <property type="entry name" value="UspA"/>
</dbReference>
<evidence type="ECO:0000259" key="2">
    <source>
        <dbReference type="Pfam" id="PF00582"/>
    </source>
</evidence>
<reference evidence="3 4" key="1">
    <citation type="submission" date="2018-05" db="EMBL/GenBank/DDBJ databases">
        <title>Complete genome sequence of Flagellimonas aquimarina ECD12 isolated from seaweed Ecklonia cava.</title>
        <authorList>
            <person name="Choi S."/>
            <person name="Seong C."/>
        </authorList>
    </citation>
    <scope>NUCLEOTIDE SEQUENCE [LARGE SCALE GENOMIC DNA]</scope>
    <source>
        <strain evidence="3 4">ECD12</strain>
    </source>
</reference>
<organism evidence="3 4">
    <name type="scientific">Flagellimonas aquimarina</name>
    <dbReference type="NCBI Taxonomy" id="2201895"/>
    <lineage>
        <taxon>Bacteria</taxon>
        <taxon>Pseudomonadati</taxon>
        <taxon>Bacteroidota</taxon>
        <taxon>Flavobacteriia</taxon>
        <taxon>Flavobacteriales</taxon>
        <taxon>Flavobacteriaceae</taxon>
        <taxon>Flagellimonas</taxon>
    </lineage>
</organism>
<protein>
    <recommendedName>
        <fullName evidence="2">UspA domain-containing protein</fullName>
    </recommendedName>
</protein>
<gene>
    <name evidence="3" type="ORF">DKG77_11790</name>
</gene>
<evidence type="ECO:0000313" key="4">
    <source>
        <dbReference type="Proteomes" id="UP000245762"/>
    </source>
</evidence>
<accession>A0A316L1S8</accession>
<dbReference type="EMBL" id="QGEG01000002">
    <property type="protein sequence ID" value="PWL38909.1"/>
    <property type="molecule type" value="Genomic_DNA"/>
</dbReference>
<dbReference type="AlphaFoldDB" id="A0A316L1S8"/>
<dbReference type="PANTHER" id="PTHR46268">
    <property type="entry name" value="STRESS RESPONSE PROTEIN NHAX"/>
    <property type="match status" value="1"/>
</dbReference>
<evidence type="ECO:0000313" key="3">
    <source>
        <dbReference type="EMBL" id="PWL38909.1"/>
    </source>
</evidence>
<comment type="similarity">
    <text evidence="1">Belongs to the universal stress protein A family.</text>
</comment>